<keyword evidence="1" id="KW-0472">Membrane</keyword>
<name>A0A2P2N6E1_RHIMU</name>
<protein>
    <submittedName>
        <fullName evidence="2">Uncharacterized protein</fullName>
    </submittedName>
</protein>
<feature type="transmembrane region" description="Helical" evidence="1">
    <location>
        <begin position="27"/>
        <end position="45"/>
    </location>
</feature>
<dbReference type="AlphaFoldDB" id="A0A2P2N6E1"/>
<sequence length="53" mass="5880">MLSSFTCENPCNRCCPKYPVPPTTSTLFFSISLYISLFCSVLLCLSRLKIPSG</sequence>
<keyword evidence="1" id="KW-1133">Transmembrane helix</keyword>
<dbReference type="EMBL" id="GGEC01057544">
    <property type="protein sequence ID" value="MBX38028.1"/>
    <property type="molecule type" value="Transcribed_RNA"/>
</dbReference>
<evidence type="ECO:0000313" key="2">
    <source>
        <dbReference type="EMBL" id="MBX38028.1"/>
    </source>
</evidence>
<reference evidence="2" key="1">
    <citation type="submission" date="2018-02" db="EMBL/GenBank/DDBJ databases">
        <title>Rhizophora mucronata_Transcriptome.</title>
        <authorList>
            <person name="Meera S.P."/>
            <person name="Sreeshan A."/>
            <person name="Augustine A."/>
        </authorList>
    </citation>
    <scope>NUCLEOTIDE SEQUENCE</scope>
    <source>
        <tissue evidence="2">Leaf</tissue>
    </source>
</reference>
<accession>A0A2P2N6E1</accession>
<keyword evidence="1" id="KW-0812">Transmembrane</keyword>
<proteinExistence type="predicted"/>
<organism evidence="2">
    <name type="scientific">Rhizophora mucronata</name>
    <name type="common">Asiatic mangrove</name>
    <dbReference type="NCBI Taxonomy" id="61149"/>
    <lineage>
        <taxon>Eukaryota</taxon>
        <taxon>Viridiplantae</taxon>
        <taxon>Streptophyta</taxon>
        <taxon>Embryophyta</taxon>
        <taxon>Tracheophyta</taxon>
        <taxon>Spermatophyta</taxon>
        <taxon>Magnoliopsida</taxon>
        <taxon>eudicotyledons</taxon>
        <taxon>Gunneridae</taxon>
        <taxon>Pentapetalae</taxon>
        <taxon>rosids</taxon>
        <taxon>fabids</taxon>
        <taxon>Malpighiales</taxon>
        <taxon>Rhizophoraceae</taxon>
        <taxon>Rhizophora</taxon>
    </lineage>
</organism>
<evidence type="ECO:0000256" key="1">
    <source>
        <dbReference type="SAM" id="Phobius"/>
    </source>
</evidence>